<comment type="caution">
    <text evidence="1">The sequence shown here is derived from an EMBL/GenBank/DDBJ whole genome shotgun (WGS) entry which is preliminary data.</text>
</comment>
<name>A0A9P8LBI2_9PEZI</name>
<dbReference type="EMBL" id="JAGHQM010000646">
    <property type="protein sequence ID" value="KAH0559242.1"/>
    <property type="molecule type" value="Genomic_DNA"/>
</dbReference>
<dbReference type="PANTHER" id="PTHR45033:SF3">
    <property type="entry name" value="DEHYDROGENASE, PUTATIVE (AFU_ORTHOLOGUE AFUA_2G13270)-RELATED"/>
    <property type="match status" value="1"/>
</dbReference>
<dbReference type="AlphaFoldDB" id="A0A9P8LBI2"/>
<gene>
    <name evidence="1" type="primary">YOG1</name>
    <name evidence="1" type="ORF">GP486_004239</name>
</gene>
<dbReference type="PANTHER" id="PTHR45033">
    <property type="match status" value="1"/>
</dbReference>
<feature type="non-terminal residue" evidence="1">
    <location>
        <position position="66"/>
    </location>
</feature>
<proteinExistence type="predicted"/>
<dbReference type="InterPro" id="IPR052711">
    <property type="entry name" value="Zinc_ADH-like"/>
</dbReference>
<evidence type="ECO:0000313" key="1">
    <source>
        <dbReference type="EMBL" id="KAH0559242.1"/>
    </source>
</evidence>
<reference evidence="1" key="1">
    <citation type="submission" date="2021-03" db="EMBL/GenBank/DDBJ databases">
        <title>Comparative genomics and phylogenomic investigation of the class Geoglossomycetes provide insights into ecological specialization and systematics.</title>
        <authorList>
            <person name="Melie T."/>
            <person name="Pirro S."/>
            <person name="Miller A.N."/>
            <person name="Quandt A."/>
        </authorList>
    </citation>
    <scope>NUCLEOTIDE SEQUENCE</scope>
    <source>
        <strain evidence="1">CAQ_001_2017</strain>
    </source>
</reference>
<dbReference type="Proteomes" id="UP000750711">
    <property type="component" value="Unassembled WGS sequence"/>
</dbReference>
<organism evidence="1 2">
    <name type="scientific">Trichoglossum hirsutum</name>
    <dbReference type="NCBI Taxonomy" id="265104"/>
    <lineage>
        <taxon>Eukaryota</taxon>
        <taxon>Fungi</taxon>
        <taxon>Dikarya</taxon>
        <taxon>Ascomycota</taxon>
        <taxon>Pezizomycotina</taxon>
        <taxon>Geoglossomycetes</taxon>
        <taxon>Geoglossales</taxon>
        <taxon>Geoglossaceae</taxon>
        <taxon>Trichoglossum</taxon>
    </lineage>
</organism>
<dbReference type="Gene3D" id="3.90.180.10">
    <property type="entry name" value="Medium-chain alcohol dehydrogenases, catalytic domain"/>
    <property type="match status" value="1"/>
</dbReference>
<keyword evidence="2" id="KW-1185">Reference proteome</keyword>
<evidence type="ECO:0000313" key="2">
    <source>
        <dbReference type="Proteomes" id="UP000750711"/>
    </source>
</evidence>
<sequence length="66" mass="7424">MGSRSEFRAMVEYVRVKKIRPVVSRVVHGLDLKEIDGLFEEMKAGKQFGKLVVELTGEGEEEGSKL</sequence>
<accession>A0A9P8LBI2</accession>
<protein>
    <submittedName>
        <fullName evidence="1">Zinc-type alcohol dehydrogenase-like protein YogA</fullName>
    </submittedName>
</protein>